<dbReference type="Proteomes" id="UP000727407">
    <property type="component" value="Unassembled WGS sequence"/>
</dbReference>
<dbReference type="InterPro" id="IPR036179">
    <property type="entry name" value="Ig-like_dom_sf"/>
</dbReference>
<feature type="non-terminal residue" evidence="1">
    <location>
        <position position="54"/>
    </location>
</feature>
<reference evidence="1" key="1">
    <citation type="submission" date="2020-07" db="EMBL/GenBank/DDBJ databases">
        <title>Clarias magur genome sequencing, assembly and annotation.</title>
        <authorList>
            <person name="Kushwaha B."/>
            <person name="Kumar R."/>
            <person name="Das P."/>
            <person name="Joshi C.G."/>
            <person name="Kumar D."/>
            <person name="Nagpure N.S."/>
            <person name="Pandey M."/>
            <person name="Agarwal S."/>
            <person name="Srivastava S."/>
            <person name="Singh M."/>
            <person name="Sahoo L."/>
            <person name="Jayasankar P."/>
            <person name="Meher P.K."/>
            <person name="Koringa P.G."/>
            <person name="Iquebal M.A."/>
            <person name="Das S.P."/>
            <person name="Bit A."/>
            <person name="Patnaik S."/>
            <person name="Patel N."/>
            <person name="Shah T.M."/>
            <person name="Hinsu A."/>
            <person name="Jena J.K."/>
        </authorList>
    </citation>
    <scope>NUCLEOTIDE SEQUENCE</scope>
    <source>
        <strain evidence="1">CIFAMagur01</strain>
        <tissue evidence="1">Testis</tissue>
    </source>
</reference>
<organism evidence="1 2">
    <name type="scientific">Clarias magur</name>
    <name type="common">Asian catfish</name>
    <name type="synonym">Macropteronotus magur</name>
    <dbReference type="NCBI Taxonomy" id="1594786"/>
    <lineage>
        <taxon>Eukaryota</taxon>
        <taxon>Metazoa</taxon>
        <taxon>Chordata</taxon>
        <taxon>Craniata</taxon>
        <taxon>Vertebrata</taxon>
        <taxon>Euteleostomi</taxon>
        <taxon>Actinopterygii</taxon>
        <taxon>Neopterygii</taxon>
        <taxon>Teleostei</taxon>
        <taxon>Ostariophysi</taxon>
        <taxon>Siluriformes</taxon>
        <taxon>Clariidae</taxon>
        <taxon>Clarias</taxon>
    </lineage>
</organism>
<comment type="caution">
    <text evidence="1">The sequence shown here is derived from an EMBL/GenBank/DDBJ whole genome shotgun (WGS) entry which is preliminary data.</text>
</comment>
<dbReference type="Gene3D" id="2.60.40.10">
    <property type="entry name" value="Immunoglobulins"/>
    <property type="match status" value="1"/>
</dbReference>
<accession>A0A8J4UE99</accession>
<evidence type="ECO:0000313" key="1">
    <source>
        <dbReference type="EMBL" id="KAF5906203.1"/>
    </source>
</evidence>
<gene>
    <name evidence="1" type="primary">nphs1</name>
    <name evidence="1" type="ORF">DAT39_004006</name>
</gene>
<keyword evidence="2" id="KW-1185">Reference proteome</keyword>
<dbReference type="AlphaFoldDB" id="A0A8J4UE99"/>
<evidence type="ECO:0000313" key="2">
    <source>
        <dbReference type="Proteomes" id="UP000727407"/>
    </source>
</evidence>
<name>A0A8J4UE99_CLAMG</name>
<dbReference type="SUPFAM" id="SSF48726">
    <property type="entry name" value="Immunoglobulin"/>
    <property type="match status" value="1"/>
</dbReference>
<sequence length="54" mass="5536">GEGEVEDLGEMSQDGSSGLLTIYEVTRAQAGPYQCTANNGIAPPASVVGQLVVR</sequence>
<feature type="non-terminal residue" evidence="1">
    <location>
        <position position="1"/>
    </location>
</feature>
<protein>
    <submittedName>
        <fullName evidence="1">Nephrin isoform X1</fullName>
    </submittedName>
</protein>
<dbReference type="InterPro" id="IPR013783">
    <property type="entry name" value="Ig-like_fold"/>
</dbReference>
<dbReference type="EMBL" id="QNUK01000035">
    <property type="protein sequence ID" value="KAF5906203.1"/>
    <property type="molecule type" value="Genomic_DNA"/>
</dbReference>
<proteinExistence type="predicted"/>